<name>A0A8E2DJC7_9APHY</name>
<keyword evidence="5" id="KW-0964">Secreted</keyword>
<feature type="signal peptide" evidence="17">
    <location>
        <begin position="1"/>
        <end position="20"/>
    </location>
</feature>
<evidence type="ECO:0000256" key="13">
    <source>
        <dbReference type="ARBA" id="ARBA00023145"/>
    </source>
</evidence>
<keyword evidence="6 15" id="KW-0645">Protease</keyword>
<comment type="subcellular location">
    <subcellularLocation>
        <location evidence="3">Secreted</location>
        <location evidence="3">Extracellular space</location>
    </subcellularLocation>
</comment>
<dbReference type="Gene3D" id="3.40.50.200">
    <property type="entry name" value="Peptidase S8/S53 domain"/>
    <property type="match status" value="1"/>
</dbReference>
<evidence type="ECO:0000259" key="18">
    <source>
        <dbReference type="PROSITE" id="PS51695"/>
    </source>
</evidence>
<dbReference type="SUPFAM" id="SSF52743">
    <property type="entry name" value="Subtilisin-like"/>
    <property type="match status" value="1"/>
</dbReference>
<organism evidence="19 20">
    <name type="scientific">Obba rivulosa</name>
    <dbReference type="NCBI Taxonomy" id="1052685"/>
    <lineage>
        <taxon>Eukaryota</taxon>
        <taxon>Fungi</taxon>
        <taxon>Dikarya</taxon>
        <taxon>Basidiomycota</taxon>
        <taxon>Agaricomycotina</taxon>
        <taxon>Agaricomycetes</taxon>
        <taxon>Polyporales</taxon>
        <taxon>Gelatoporiaceae</taxon>
        <taxon>Obba</taxon>
    </lineage>
</organism>
<dbReference type="EC" id="3.4.14.10" evidence="4"/>
<dbReference type="InterPro" id="IPR015366">
    <property type="entry name" value="S53_propep"/>
</dbReference>
<feature type="active site" description="Charge relay system" evidence="15">
    <location>
        <position position="553"/>
    </location>
</feature>
<evidence type="ECO:0000256" key="10">
    <source>
        <dbReference type="ARBA" id="ARBA00022825"/>
    </source>
</evidence>
<feature type="binding site" evidence="15">
    <location>
        <position position="596"/>
    </location>
    <ligand>
        <name>Ca(2+)</name>
        <dbReference type="ChEBI" id="CHEBI:29108"/>
    </ligand>
</feature>
<evidence type="ECO:0000256" key="4">
    <source>
        <dbReference type="ARBA" id="ARBA00012462"/>
    </source>
</evidence>
<dbReference type="GO" id="GO:0004252">
    <property type="term" value="F:serine-type endopeptidase activity"/>
    <property type="evidence" value="ECO:0007669"/>
    <property type="project" value="UniProtKB-UniRule"/>
</dbReference>
<dbReference type="FunFam" id="3.40.50.200:FF:000015">
    <property type="entry name" value="Tripeptidyl peptidase A"/>
    <property type="match status" value="1"/>
</dbReference>
<feature type="compositionally biased region" description="Low complexity" evidence="16">
    <location>
        <begin position="192"/>
        <end position="207"/>
    </location>
</feature>
<dbReference type="InterPro" id="IPR036852">
    <property type="entry name" value="Peptidase_S8/S53_dom_sf"/>
</dbReference>
<comment type="catalytic activity">
    <reaction evidence="1">
        <text>Release of an N-terminal tripeptide from a polypeptide.</text>
        <dbReference type="EC" id="3.4.14.10"/>
    </reaction>
</comment>
<dbReference type="OrthoDB" id="3066257at2759"/>
<evidence type="ECO:0000256" key="7">
    <source>
        <dbReference type="ARBA" id="ARBA00022723"/>
    </source>
</evidence>
<evidence type="ECO:0000256" key="3">
    <source>
        <dbReference type="ARBA" id="ARBA00004239"/>
    </source>
</evidence>
<keyword evidence="20" id="KW-1185">Reference proteome</keyword>
<evidence type="ECO:0000256" key="5">
    <source>
        <dbReference type="ARBA" id="ARBA00022525"/>
    </source>
</evidence>
<evidence type="ECO:0000256" key="12">
    <source>
        <dbReference type="ARBA" id="ARBA00023026"/>
    </source>
</evidence>
<feature type="region of interest" description="Disordered" evidence="16">
    <location>
        <begin position="184"/>
        <end position="211"/>
    </location>
</feature>
<feature type="binding site" evidence="15">
    <location>
        <position position="615"/>
    </location>
    <ligand>
        <name>Ca(2+)</name>
        <dbReference type="ChEBI" id="CHEBI:29108"/>
    </ligand>
</feature>
<keyword evidence="12" id="KW-0843">Virulence</keyword>
<dbReference type="InterPro" id="IPR030400">
    <property type="entry name" value="Sedolisin_dom"/>
</dbReference>
<evidence type="ECO:0000256" key="6">
    <source>
        <dbReference type="ARBA" id="ARBA00022670"/>
    </source>
</evidence>
<dbReference type="InterPro" id="IPR050819">
    <property type="entry name" value="Tripeptidyl-peptidase_I"/>
</dbReference>
<dbReference type="EMBL" id="KV722432">
    <property type="protein sequence ID" value="OCH89202.1"/>
    <property type="molecule type" value="Genomic_DNA"/>
</dbReference>
<dbReference type="GO" id="GO:0008240">
    <property type="term" value="F:tripeptidyl-peptidase activity"/>
    <property type="evidence" value="ECO:0007669"/>
    <property type="project" value="UniProtKB-EC"/>
</dbReference>
<evidence type="ECO:0000256" key="11">
    <source>
        <dbReference type="ARBA" id="ARBA00022837"/>
    </source>
</evidence>
<dbReference type="CDD" id="cd11377">
    <property type="entry name" value="Pro-peptidase_S53"/>
    <property type="match status" value="1"/>
</dbReference>
<dbReference type="CDD" id="cd04056">
    <property type="entry name" value="Peptidases_S53"/>
    <property type="match status" value="1"/>
</dbReference>
<feature type="binding site" evidence="15">
    <location>
        <position position="597"/>
    </location>
    <ligand>
        <name>Ca(2+)</name>
        <dbReference type="ChEBI" id="CHEBI:29108"/>
    </ligand>
</feature>
<gene>
    <name evidence="19" type="ORF">OBBRIDRAFT_813260</name>
</gene>
<dbReference type="GO" id="GO:0006508">
    <property type="term" value="P:proteolysis"/>
    <property type="evidence" value="ECO:0007669"/>
    <property type="project" value="UniProtKB-KW"/>
</dbReference>
<evidence type="ECO:0000313" key="19">
    <source>
        <dbReference type="EMBL" id="OCH89202.1"/>
    </source>
</evidence>
<keyword evidence="11 15" id="KW-0106">Calcium</keyword>
<sequence length="638" mass="68062">MAFLIKLLLAAAVGWSAVSATPLAARVFHDDPRVPSGYKVLRRAAPHTILPFRIGLRQSNIEDIEEYLLDVSHPESPNYGKHWSAAQVAETFRPSQESVESVHSWLVESGIDVSRIRLSASGAWVQANVTIVEAERLLETEYYIYEHEETAGKHIACGQGYTLPAAVAPHVDIVLPTIHFDAKRRGRRSMKRSGSGPGNAAGSSGRPVADANANTSELANCDKNITLACLRVLYNFPEFPTHAVSSNRTIGIVEYTPQAYTPEDLDMFFKTYSPSQVGERPNEVDIDGGTIHVNSTSTGLFGESNLDLQYAMGILGRSQDVILYQNGDLVEGSSFDNFLDALDGSFCTFEGGDDPSQDSIYPDPAPGGFKGPENCGQAPLAHVISTSYGTNEASLTPAYAQRQCAEYAKLGLMGTTVLYSSGDEGVSGHGELCIAPNGTEVAGTGAFNPTFPGVCPFVTSVGATQVNPGASVHDPESSCQQVIFPGGGFSNVFALPSYQKTAVETYLTKFPPPYSPTQFNSTGKSRGFPDISANGANYIVAVLGEFEHVFGTSCATPVSAAFFAAINDARAAQNKSSLGFINPTIYSSKFKDAFNDITNGTNPGCGTEGFAAQPGWDPLTGLGTPNVEKLLQLFLELP</sequence>
<dbReference type="AlphaFoldDB" id="A0A8E2DJC7"/>
<comment type="cofactor">
    <cofactor evidence="15">
        <name>Ca(2+)</name>
        <dbReference type="ChEBI" id="CHEBI:29108"/>
    </cofactor>
    <text evidence="15">Binds 1 Ca(2+) ion per subunit.</text>
</comment>
<accession>A0A8E2DJC7</accession>
<keyword evidence="13" id="KW-0865">Zymogen</keyword>
<evidence type="ECO:0000313" key="20">
    <source>
        <dbReference type="Proteomes" id="UP000250043"/>
    </source>
</evidence>
<comment type="function">
    <text evidence="2">Secreted tripeptidyl-peptidase which degrades proteins at acidic pHs and is involved in virulence.</text>
</comment>
<keyword evidence="14" id="KW-0325">Glycoprotein</keyword>
<evidence type="ECO:0000256" key="16">
    <source>
        <dbReference type="SAM" id="MobiDB-lite"/>
    </source>
</evidence>
<evidence type="ECO:0000256" key="2">
    <source>
        <dbReference type="ARBA" id="ARBA00002451"/>
    </source>
</evidence>
<feature type="active site" description="Charge relay system" evidence="15">
    <location>
        <position position="307"/>
    </location>
</feature>
<keyword evidence="7 15" id="KW-0479">Metal-binding</keyword>
<feature type="active site" description="Charge relay system" evidence="15">
    <location>
        <position position="303"/>
    </location>
</feature>
<keyword evidence="9 15" id="KW-0378">Hydrolase</keyword>
<evidence type="ECO:0000256" key="1">
    <source>
        <dbReference type="ARBA" id="ARBA00001910"/>
    </source>
</evidence>
<dbReference type="GO" id="GO:0046872">
    <property type="term" value="F:metal ion binding"/>
    <property type="evidence" value="ECO:0007669"/>
    <property type="project" value="UniProtKB-UniRule"/>
</dbReference>
<feature type="binding site" evidence="15">
    <location>
        <position position="617"/>
    </location>
    <ligand>
        <name>Ca(2+)</name>
        <dbReference type="ChEBI" id="CHEBI:29108"/>
    </ligand>
</feature>
<dbReference type="PANTHER" id="PTHR14218:SF19">
    <property type="entry name" value="SERINE PROTEASE AORO, PUTATIVE (AFU_ORTHOLOGUE AFUA_6G10250)-RELATED"/>
    <property type="match status" value="1"/>
</dbReference>
<dbReference type="GO" id="GO:0005576">
    <property type="term" value="C:extracellular region"/>
    <property type="evidence" value="ECO:0007669"/>
    <property type="project" value="UniProtKB-SubCell"/>
</dbReference>
<feature type="chain" id="PRO_5034626006" description="tripeptidyl-peptidase II" evidence="17">
    <location>
        <begin position="21"/>
        <end position="638"/>
    </location>
</feature>
<evidence type="ECO:0000256" key="15">
    <source>
        <dbReference type="PROSITE-ProRule" id="PRU01032"/>
    </source>
</evidence>
<keyword evidence="10 15" id="KW-0720">Serine protease</keyword>
<dbReference type="Pfam" id="PF09286">
    <property type="entry name" value="Pro-kuma_activ"/>
    <property type="match status" value="1"/>
</dbReference>
<dbReference type="PROSITE" id="PS51695">
    <property type="entry name" value="SEDOLISIN"/>
    <property type="match status" value="1"/>
</dbReference>
<protein>
    <recommendedName>
        <fullName evidence="4">tripeptidyl-peptidase II</fullName>
        <ecNumber evidence="4">3.4.14.10</ecNumber>
    </recommendedName>
</protein>
<dbReference type="SMART" id="SM00944">
    <property type="entry name" value="Pro-kuma_activ"/>
    <property type="match status" value="1"/>
</dbReference>
<proteinExistence type="predicted"/>
<dbReference type="PANTHER" id="PTHR14218">
    <property type="entry name" value="PROTEASE S8 TRIPEPTIDYL PEPTIDASE I CLN2"/>
    <property type="match status" value="1"/>
</dbReference>
<reference evidence="19 20" key="1">
    <citation type="submission" date="2016-07" db="EMBL/GenBank/DDBJ databases">
        <title>Draft genome of the white-rot fungus Obba rivulosa 3A-2.</title>
        <authorList>
            <consortium name="DOE Joint Genome Institute"/>
            <person name="Miettinen O."/>
            <person name="Riley R."/>
            <person name="Acob R."/>
            <person name="Barry K."/>
            <person name="Cullen D."/>
            <person name="De Vries R."/>
            <person name="Hainaut M."/>
            <person name="Hatakka A."/>
            <person name="Henrissat B."/>
            <person name="Hilden K."/>
            <person name="Kuo R."/>
            <person name="Labutti K."/>
            <person name="Lipzen A."/>
            <person name="Makela M.R."/>
            <person name="Sandor L."/>
            <person name="Spatafora J.W."/>
            <person name="Grigoriev I.V."/>
            <person name="Hibbett D.S."/>
        </authorList>
    </citation>
    <scope>NUCLEOTIDE SEQUENCE [LARGE SCALE GENOMIC DNA]</scope>
    <source>
        <strain evidence="19 20">3A-2</strain>
    </source>
</reference>
<evidence type="ECO:0000256" key="9">
    <source>
        <dbReference type="ARBA" id="ARBA00022801"/>
    </source>
</evidence>
<keyword evidence="8 17" id="KW-0732">Signal</keyword>
<evidence type="ECO:0000256" key="17">
    <source>
        <dbReference type="SAM" id="SignalP"/>
    </source>
</evidence>
<evidence type="ECO:0000256" key="14">
    <source>
        <dbReference type="ARBA" id="ARBA00023180"/>
    </source>
</evidence>
<dbReference type="Proteomes" id="UP000250043">
    <property type="component" value="Unassembled WGS sequence"/>
</dbReference>
<dbReference type="SUPFAM" id="SSF54897">
    <property type="entry name" value="Protease propeptides/inhibitors"/>
    <property type="match status" value="1"/>
</dbReference>
<feature type="domain" description="Peptidase S53" evidence="18">
    <location>
        <begin position="224"/>
        <end position="637"/>
    </location>
</feature>
<evidence type="ECO:0000256" key="8">
    <source>
        <dbReference type="ARBA" id="ARBA00022729"/>
    </source>
</evidence>